<evidence type="ECO:0000256" key="2">
    <source>
        <dbReference type="ARBA" id="ARBA00023125"/>
    </source>
</evidence>
<name>A0ABP7KM59_9GAMM</name>
<evidence type="ECO:0000256" key="3">
    <source>
        <dbReference type="ARBA" id="ARBA00023159"/>
    </source>
</evidence>
<protein>
    <recommendedName>
        <fullName evidence="5">HTH luxR-type domain-containing protein</fullName>
    </recommendedName>
</protein>
<dbReference type="CDD" id="cd06170">
    <property type="entry name" value="LuxR_C_like"/>
    <property type="match status" value="1"/>
</dbReference>
<dbReference type="PROSITE" id="PS50043">
    <property type="entry name" value="HTH_LUXR_2"/>
    <property type="match status" value="1"/>
</dbReference>
<keyword evidence="3" id="KW-0010">Activator</keyword>
<evidence type="ECO:0000313" key="7">
    <source>
        <dbReference type="Proteomes" id="UP001499994"/>
    </source>
</evidence>
<evidence type="ECO:0000256" key="4">
    <source>
        <dbReference type="ARBA" id="ARBA00023163"/>
    </source>
</evidence>
<dbReference type="InterPro" id="IPR016032">
    <property type="entry name" value="Sig_transdc_resp-reg_C-effctor"/>
</dbReference>
<keyword evidence="2" id="KW-0238">DNA-binding</keyword>
<dbReference type="PRINTS" id="PR00038">
    <property type="entry name" value="HTHLUXR"/>
</dbReference>
<evidence type="ECO:0000256" key="1">
    <source>
        <dbReference type="ARBA" id="ARBA00023015"/>
    </source>
</evidence>
<dbReference type="RefSeq" id="WP_279024413.1">
    <property type="nucleotide sequence ID" value="NZ_BAABDG010000002.1"/>
</dbReference>
<keyword evidence="1" id="KW-0805">Transcription regulation</keyword>
<accession>A0ABP7KM59</accession>
<reference evidence="7" key="1">
    <citation type="journal article" date="2019" name="Int. J. Syst. Evol. Microbiol.">
        <title>The Global Catalogue of Microorganisms (GCM) 10K type strain sequencing project: providing services to taxonomists for standard genome sequencing and annotation.</title>
        <authorList>
            <consortium name="The Broad Institute Genomics Platform"/>
            <consortium name="The Broad Institute Genome Sequencing Center for Infectious Disease"/>
            <person name="Wu L."/>
            <person name="Ma J."/>
        </authorList>
    </citation>
    <scope>NUCLEOTIDE SEQUENCE [LARGE SCALE GENOMIC DNA]</scope>
    <source>
        <strain evidence="7">JCM 17201</strain>
    </source>
</reference>
<comment type="caution">
    <text evidence="6">The sequence shown here is derived from an EMBL/GenBank/DDBJ whole genome shotgun (WGS) entry which is preliminary data.</text>
</comment>
<dbReference type="SMART" id="SM00421">
    <property type="entry name" value="HTH_LUXR"/>
    <property type="match status" value="1"/>
</dbReference>
<evidence type="ECO:0000259" key="5">
    <source>
        <dbReference type="PROSITE" id="PS50043"/>
    </source>
</evidence>
<feature type="domain" description="HTH luxR-type" evidence="5">
    <location>
        <begin position="131"/>
        <end position="196"/>
    </location>
</feature>
<dbReference type="EMBL" id="BAABDG010000002">
    <property type="protein sequence ID" value="GAA3879263.1"/>
    <property type="molecule type" value="Genomic_DNA"/>
</dbReference>
<dbReference type="Gene3D" id="1.10.10.10">
    <property type="entry name" value="Winged helix-like DNA-binding domain superfamily/Winged helix DNA-binding domain"/>
    <property type="match status" value="1"/>
</dbReference>
<sequence>MRPVITVAIFDENAYFASGLLAAISAYFGRSGIAVRHVAVQYPGVDMIFQYFPSGIPTCFCLYEGLKPGFSPLCFAIRQPHDRTNGWADCALQAGVIQHDFSIAAALQVITCGLERCRGQRVDQPVPMRRCACTQHALTLREKQVMMFLRQELSLSEIGSRLTISIKTVSNHKMSVMRKMGFRRNMELYRWLRQGLC</sequence>
<dbReference type="InterPro" id="IPR000792">
    <property type="entry name" value="Tscrpt_reg_LuxR_C"/>
</dbReference>
<gene>
    <name evidence="6" type="ORF">GCM10022405_00960</name>
</gene>
<dbReference type="PANTHER" id="PTHR44688">
    <property type="entry name" value="DNA-BINDING TRANSCRIPTIONAL ACTIVATOR DEVR_DOSR"/>
    <property type="match status" value="1"/>
</dbReference>
<proteinExistence type="predicted"/>
<keyword evidence="7" id="KW-1185">Reference proteome</keyword>
<dbReference type="PANTHER" id="PTHR44688:SF16">
    <property type="entry name" value="DNA-BINDING TRANSCRIPTIONAL ACTIVATOR DEVR_DOSR"/>
    <property type="match status" value="1"/>
</dbReference>
<dbReference type="InterPro" id="IPR036388">
    <property type="entry name" value="WH-like_DNA-bd_sf"/>
</dbReference>
<dbReference type="SUPFAM" id="SSF46894">
    <property type="entry name" value="C-terminal effector domain of the bipartite response regulators"/>
    <property type="match status" value="1"/>
</dbReference>
<keyword evidence="4" id="KW-0804">Transcription</keyword>
<dbReference type="Pfam" id="PF00196">
    <property type="entry name" value="GerE"/>
    <property type="match status" value="1"/>
</dbReference>
<evidence type="ECO:0000313" key="6">
    <source>
        <dbReference type="EMBL" id="GAA3879263.1"/>
    </source>
</evidence>
<organism evidence="6 7">
    <name type="scientific">Gibbsiella dentisursi</name>
    <dbReference type="NCBI Taxonomy" id="796890"/>
    <lineage>
        <taxon>Bacteria</taxon>
        <taxon>Pseudomonadati</taxon>
        <taxon>Pseudomonadota</taxon>
        <taxon>Gammaproteobacteria</taxon>
        <taxon>Enterobacterales</taxon>
        <taxon>Yersiniaceae</taxon>
        <taxon>Gibbsiella</taxon>
    </lineage>
</organism>
<dbReference type="Proteomes" id="UP001499994">
    <property type="component" value="Unassembled WGS sequence"/>
</dbReference>